<proteinExistence type="predicted"/>
<dbReference type="InterPro" id="IPR000015">
    <property type="entry name" value="Fimb_usher"/>
</dbReference>
<sequence length="112" mass="12208">MNDAGQPIALDTTYPFNAFTTTGTAAQTGRRLQFVLRPEKGGAIPFGAQGYDEQGKVLGMVDNLSRLLVFGVADKGRLEIRWAEGACAVDYQLPAANKELAYERVDRLCRAL</sequence>
<evidence type="ECO:0000313" key="3">
    <source>
        <dbReference type="Proteomes" id="UP000325645"/>
    </source>
</evidence>
<evidence type="ECO:0000313" key="2">
    <source>
        <dbReference type="EMBL" id="VVQ38390.1"/>
    </source>
</evidence>
<accession>A0A5E7WUE9</accession>
<name>A0A5E7WUE9_PSEFL</name>
<dbReference type="GO" id="GO:0015473">
    <property type="term" value="F:fimbrial usher porin activity"/>
    <property type="evidence" value="ECO:0007669"/>
    <property type="project" value="InterPro"/>
</dbReference>
<dbReference type="Proteomes" id="UP000325645">
    <property type="component" value="Unassembled WGS sequence"/>
</dbReference>
<dbReference type="EMBL" id="CABVJH010000018">
    <property type="protein sequence ID" value="VVQ38390.1"/>
    <property type="molecule type" value="Genomic_DNA"/>
</dbReference>
<dbReference type="Pfam" id="PF13953">
    <property type="entry name" value="PapC_C"/>
    <property type="match status" value="1"/>
</dbReference>
<protein>
    <recommendedName>
        <fullName evidence="1">PapC-like C-terminal domain-containing protein</fullName>
    </recommendedName>
</protein>
<dbReference type="AlphaFoldDB" id="A0A5E7WUE9"/>
<reference evidence="2 3" key="1">
    <citation type="submission" date="2019-09" db="EMBL/GenBank/DDBJ databases">
        <authorList>
            <person name="Chandra G."/>
            <person name="Truman W A."/>
        </authorList>
    </citation>
    <scope>NUCLEOTIDE SEQUENCE [LARGE SCALE GENOMIC DNA]</scope>
    <source>
        <strain evidence="2">PS943</strain>
    </source>
</reference>
<evidence type="ECO:0000259" key="1">
    <source>
        <dbReference type="Pfam" id="PF13953"/>
    </source>
</evidence>
<dbReference type="InterPro" id="IPR025949">
    <property type="entry name" value="PapC-like_C"/>
</dbReference>
<dbReference type="GO" id="GO:0009297">
    <property type="term" value="P:pilus assembly"/>
    <property type="evidence" value="ECO:0007669"/>
    <property type="project" value="InterPro"/>
</dbReference>
<gene>
    <name evidence="2" type="ORF">PS943_05833</name>
</gene>
<feature type="domain" description="PapC-like C-terminal" evidence="1">
    <location>
        <begin position="36"/>
        <end position="95"/>
    </location>
</feature>
<dbReference type="GO" id="GO:0009279">
    <property type="term" value="C:cell outer membrane"/>
    <property type="evidence" value="ECO:0007669"/>
    <property type="project" value="TreeGrafter"/>
</dbReference>
<dbReference type="InterPro" id="IPR043142">
    <property type="entry name" value="PapC-like_C_sf"/>
</dbReference>
<organism evidence="2 3">
    <name type="scientific">Pseudomonas fluorescens</name>
    <dbReference type="NCBI Taxonomy" id="294"/>
    <lineage>
        <taxon>Bacteria</taxon>
        <taxon>Pseudomonadati</taxon>
        <taxon>Pseudomonadota</taxon>
        <taxon>Gammaproteobacteria</taxon>
        <taxon>Pseudomonadales</taxon>
        <taxon>Pseudomonadaceae</taxon>
        <taxon>Pseudomonas</taxon>
    </lineage>
</organism>
<dbReference type="Gene3D" id="2.60.40.2070">
    <property type="match status" value="1"/>
</dbReference>
<dbReference type="PANTHER" id="PTHR30451">
    <property type="entry name" value="OUTER MEMBRANE USHER PROTEIN"/>
    <property type="match status" value="1"/>
</dbReference>
<dbReference type="PANTHER" id="PTHR30451:SF21">
    <property type="entry name" value="FIMBRIAL USHER DOMAIN-CONTAINING PROTEIN YDET-RELATED"/>
    <property type="match status" value="1"/>
</dbReference>